<evidence type="ECO:0000256" key="4">
    <source>
        <dbReference type="ARBA" id="ARBA00022723"/>
    </source>
</evidence>
<dbReference type="InterPro" id="IPR015500">
    <property type="entry name" value="Peptidase_S8_subtilisin-rel"/>
</dbReference>
<proteinExistence type="inferred from homology"/>
<dbReference type="SUPFAM" id="SSF54897">
    <property type="entry name" value="Protease propeptides/inhibitors"/>
    <property type="match status" value="1"/>
</dbReference>
<evidence type="ECO:0000259" key="10">
    <source>
        <dbReference type="Pfam" id="PF02225"/>
    </source>
</evidence>
<organism evidence="12 13">
    <name type="scientific">Shewanella jiangmenensis</name>
    <dbReference type="NCBI Taxonomy" id="2837387"/>
    <lineage>
        <taxon>Bacteria</taxon>
        <taxon>Pseudomonadati</taxon>
        <taxon>Pseudomonadota</taxon>
        <taxon>Gammaproteobacteria</taxon>
        <taxon>Alteromonadales</taxon>
        <taxon>Shewanellaceae</taxon>
        <taxon>Shewanella</taxon>
    </lineage>
</organism>
<dbReference type="PANTHER" id="PTHR43806:SF11">
    <property type="entry name" value="CEREVISIN-RELATED"/>
    <property type="match status" value="1"/>
</dbReference>
<dbReference type="Gene3D" id="3.30.70.80">
    <property type="entry name" value="Peptidase S8 propeptide/proteinase inhibitor I9"/>
    <property type="match status" value="1"/>
</dbReference>
<keyword evidence="4" id="KW-0479">Metal-binding</keyword>
<dbReference type="InterPro" id="IPR050131">
    <property type="entry name" value="Peptidase_S8_subtilisin-like"/>
</dbReference>
<feature type="signal peptide" evidence="8">
    <location>
        <begin position="1"/>
        <end position="22"/>
    </location>
</feature>
<evidence type="ECO:0000259" key="11">
    <source>
        <dbReference type="Pfam" id="PF22148"/>
    </source>
</evidence>
<evidence type="ECO:0000256" key="6">
    <source>
        <dbReference type="ARBA" id="ARBA00022825"/>
    </source>
</evidence>
<dbReference type="PROSITE" id="PS00137">
    <property type="entry name" value="SUBTILASE_HIS"/>
    <property type="match status" value="1"/>
</dbReference>
<dbReference type="PANTHER" id="PTHR43806">
    <property type="entry name" value="PEPTIDASE S8"/>
    <property type="match status" value="1"/>
</dbReference>
<feature type="domain" description="Peptidase S8/S53" evidence="9">
    <location>
        <begin position="414"/>
        <end position="478"/>
    </location>
</feature>
<comment type="caution">
    <text evidence="12">The sequence shown here is derived from an EMBL/GenBank/DDBJ whole genome shotgun (WGS) entry which is preliminary data.</text>
</comment>
<dbReference type="Pfam" id="PF00082">
    <property type="entry name" value="Peptidase_S8"/>
    <property type="match status" value="2"/>
</dbReference>
<dbReference type="Pfam" id="PF02225">
    <property type="entry name" value="PA"/>
    <property type="match status" value="1"/>
</dbReference>
<evidence type="ECO:0000256" key="1">
    <source>
        <dbReference type="ARBA" id="ARBA00011073"/>
    </source>
</evidence>
<feature type="chain" id="PRO_5046189449" evidence="8">
    <location>
        <begin position="23"/>
        <end position="513"/>
    </location>
</feature>
<dbReference type="PROSITE" id="PS51892">
    <property type="entry name" value="SUBTILASE"/>
    <property type="match status" value="1"/>
</dbReference>
<dbReference type="EMBL" id="JAHEPS010000004">
    <property type="protein sequence ID" value="MBT1445384.1"/>
    <property type="molecule type" value="Genomic_DNA"/>
</dbReference>
<accession>A0ABS5V6P4</accession>
<dbReference type="InterPro" id="IPR036852">
    <property type="entry name" value="Peptidase_S8/S53_dom_sf"/>
</dbReference>
<dbReference type="InterPro" id="IPR037045">
    <property type="entry name" value="S8pro/Inhibitor_I9_sf"/>
</dbReference>
<dbReference type="CDD" id="cd07477">
    <property type="entry name" value="Peptidases_S8_Subtilisin_subset"/>
    <property type="match status" value="1"/>
</dbReference>
<feature type="active site" description="Charge relay system" evidence="7">
    <location>
        <position position="154"/>
    </location>
</feature>
<keyword evidence="8" id="KW-0732">Signal</keyword>
<keyword evidence="13" id="KW-1185">Reference proteome</keyword>
<dbReference type="PRINTS" id="PR00723">
    <property type="entry name" value="SUBTILISIN"/>
</dbReference>
<feature type="domain" description="Peptidase S8/S53" evidence="9">
    <location>
        <begin position="113"/>
        <end position="332"/>
    </location>
</feature>
<evidence type="ECO:0000259" key="9">
    <source>
        <dbReference type="Pfam" id="PF00082"/>
    </source>
</evidence>
<feature type="domain" description="Fervidolysin-like N-terminal prodomain" evidence="11">
    <location>
        <begin position="29"/>
        <end position="84"/>
    </location>
</feature>
<dbReference type="InterPro" id="IPR003137">
    <property type="entry name" value="PA_domain"/>
</dbReference>
<evidence type="ECO:0000313" key="12">
    <source>
        <dbReference type="EMBL" id="MBT1445384.1"/>
    </source>
</evidence>
<sequence>MQSIYKPLAAAVTLALCTGAYAAEQARYIVKFKEGKGPSVMAQLNAQGGKLALELDSVNAAAFMLPAQAVKGLANNPNVEYVEPDVKRFPMAQQVPYGIPMVQADQVSDSATSNMTVCIIDSGYELAHEDLSGNQVSGTNDAGTGNWFTDENHHGTHVAGTIAAMNNSVGVVGVNPNGHLNLHIIKVFNADGWGYSSTLVSALDKCKVAGAKVINMSLGGPLKSRTEDTAFANAEKAGIISVAAAGNDGNTRHSYPASYNSVISVAAIDSNKVVADFSQKTSQVELSGPGVGVLSSVPMGTALVASANVGGSNYDAIGMDGSPTGSASGMLADCGTGEATCNANGQVCLIQRGVISFADKVLACQNGGGIAAIIYNNVAGALNGTLGGVATTIPSVGVTDVDGQAMLANVGSLASVNITNGNYALFDGTSMATPHVAGVAALVWSQYPQCSNTQIRAALRATAEDLGVAGRDDAYGYGLVRAKAAVTYLANGCDGGSGSGGGGGGTCKGRNCK</sequence>
<evidence type="ECO:0000313" key="13">
    <source>
        <dbReference type="Proteomes" id="UP001195903"/>
    </source>
</evidence>
<dbReference type="Proteomes" id="UP001195903">
    <property type="component" value="Unassembled WGS sequence"/>
</dbReference>
<keyword evidence="2" id="KW-0964">Secreted</keyword>
<reference evidence="12 13" key="1">
    <citation type="submission" date="2021-05" db="EMBL/GenBank/DDBJ databases">
        <title>Shewanella sp. JM162201.</title>
        <authorList>
            <person name="Xu S."/>
            <person name="Li A."/>
        </authorList>
    </citation>
    <scope>NUCLEOTIDE SEQUENCE [LARGE SCALE GENOMIC DNA]</scope>
    <source>
        <strain evidence="12 13">JM162201</strain>
    </source>
</reference>
<dbReference type="InterPro" id="IPR023828">
    <property type="entry name" value="Peptidase_S8_Ser-AS"/>
</dbReference>
<dbReference type="Gene3D" id="3.50.30.30">
    <property type="match status" value="1"/>
</dbReference>
<dbReference type="Gene3D" id="3.40.50.200">
    <property type="entry name" value="Peptidase S8/S53 domain"/>
    <property type="match status" value="1"/>
</dbReference>
<feature type="domain" description="PA" evidence="10">
    <location>
        <begin position="338"/>
        <end position="405"/>
    </location>
</feature>
<dbReference type="InterPro" id="IPR034202">
    <property type="entry name" value="Subtilisin_Carlsberg-like"/>
</dbReference>
<evidence type="ECO:0000256" key="2">
    <source>
        <dbReference type="ARBA" id="ARBA00022512"/>
    </source>
</evidence>
<dbReference type="InterPro" id="IPR054399">
    <property type="entry name" value="Fervidolysin-like_N_prodom"/>
</dbReference>
<keyword evidence="6 7" id="KW-0720">Serine protease</keyword>
<feature type="active site" description="Charge relay system" evidence="7">
    <location>
        <position position="121"/>
    </location>
</feature>
<name>A0ABS5V6P4_9GAMM</name>
<evidence type="ECO:0000256" key="5">
    <source>
        <dbReference type="ARBA" id="ARBA00022801"/>
    </source>
</evidence>
<dbReference type="PROSITE" id="PS00138">
    <property type="entry name" value="SUBTILASE_SER"/>
    <property type="match status" value="1"/>
</dbReference>
<evidence type="ECO:0000256" key="3">
    <source>
        <dbReference type="ARBA" id="ARBA00022670"/>
    </source>
</evidence>
<dbReference type="RefSeq" id="WP_214507576.1">
    <property type="nucleotide sequence ID" value="NZ_JAHEPS010000004.1"/>
</dbReference>
<evidence type="ECO:0000256" key="8">
    <source>
        <dbReference type="SAM" id="SignalP"/>
    </source>
</evidence>
<dbReference type="InterPro" id="IPR022398">
    <property type="entry name" value="Peptidase_S8_His-AS"/>
</dbReference>
<keyword evidence="3 7" id="KW-0645">Protease</keyword>
<protein>
    <submittedName>
        <fullName evidence="12">S8 family serine peptidase</fullName>
    </submittedName>
</protein>
<dbReference type="Pfam" id="PF22148">
    <property type="entry name" value="Fervidolysin_NPro-like"/>
    <property type="match status" value="1"/>
</dbReference>
<dbReference type="InterPro" id="IPR000209">
    <property type="entry name" value="Peptidase_S8/S53_dom"/>
</dbReference>
<evidence type="ECO:0000256" key="7">
    <source>
        <dbReference type="PROSITE-ProRule" id="PRU01240"/>
    </source>
</evidence>
<comment type="similarity">
    <text evidence="1 7">Belongs to the peptidase S8 family.</text>
</comment>
<keyword evidence="2" id="KW-0134">Cell wall</keyword>
<dbReference type="SUPFAM" id="SSF52743">
    <property type="entry name" value="Subtilisin-like"/>
    <property type="match status" value="1"/>
</dbReference>
<keyword evidence="5 7" id="KW-0378">Hydrolase</keyword>
<gene>
    <name evidence="12" type="ORF">KJI95_12720</name>
</gene>
<feature type="active site" description="Charge relay system" evidence="7">
    <location>
        <position position="430"/>
    </location>
</feature>